<feature type="chain" id="PRO_5021321139" evidence="2">
    <location>
        <begin position="19"/>
        <end position="85"/>
    </location>
</feature>
<comment type="caution">
    <text evidence="3">The sequence shown here is derived from an EMBL/GenBank/DDBJ whole genome shotgun (WGS) entry which is preliminary data.</text>
</comment>
<dbReference type="EMBL" id="SPDV01000022">
    <property type="protein sequence ID" value="TFI57855.1"/>
    <property type="molecule type" value="Genomic_DNA"/>
</dbReference>
<evidence type="ECO:0000256" key="1">
    <source>
        <dbReference type="SAM" id="MobiDB-lite"/>
    </source>
</evidence>
<protein>
    <submittedName>
        <fullName evidence="3">Uncharacterized protein</fullName>
    </submittedName>
</protein>
<organism evidence="3 4">
    <name type="scientific">Sphingomonas parva</name>
    <dbReference type="NCBI Taxonomy" id="2555898"/>
    <lineage>
        <taxon>Bacteria</taxon>
        <taxon>Pseudomonadati</taxon>
        <taxon>Pseudomonadota</taxon>
        <taxon>Alphaproteobacteria</taxon>
        <taxon>Sphingomonadales</taxon>
        <taxon>Sphingomonadaceae</taxon>
        <taxon>Sphingomonas</taxon>
    </lineage>
</organism>
<feature type="signal peptide" evidence="2">
    <location>
        <begin position="1"/>
        <end position="18"/>
    </location>
</feature>
<accession>A0A4Y8ZRU9</accession>
<feature type="region of interest" description="Disordered" evidence="1">
    <location>
        <begin position="59"/>
        <end position="85"/>
    </location>
</feature>
<dbReference type="RefSeq" id="WP_135087360.1">
    <property type="nucleotide sequence ID" value="NZ_SPDV01000022.1"/>
</dbReference>
<evidence type="ECO:0000313" key="4">
    <source>
        <dbReference type="Proteomes" id="UP000298213"/>
    </source>
</evidence>
<dbReference type="AlphaFoldDB" id="A0A4Y8ZRU9"/>
<sequence length="85" mass="9277">MRYLALITLLAIAAPAAAEESAAPAKTKKEKKVCRRDVNTETIIPKSICRTRSEWTQIDAAKQKQAQRDTEAMGNRGSGGGMSRE</sequence>
<dbReference type="Proteomes" id="UP000298213">
    <property type="component" value="Unassembled WGS sequence"/>
</dbReference>
<dbReference type="OrthoDB" id="7452609at2"/>
<reference evidence="3 4" key="1">
    <citation type="submission" date="2019-03" db="EMBL/GenBank/DDBJ databases">
        <title>Genome sequence of Sphingomonas sp. 17J27-24.</title>
        <authorList>
            <person name="Kim M."/>
            <person name="Maeng S."/>
            <person name="Sathiyaraj S."/>
        </authorList>
    </citation>
    <scope>NUCLEOTIDE SEQUENCE [LARGE SCALE GENOMIC DNA]</scope>
    <source>
        <strain evidence="3 4">17J27-24</strain>
    </source>
</reference>
<evidence type="ECO:0000313" key="3">
    <source>
        <dbReference type="EMBL" id="TFI57855.1"/>
    </source>
</evidence>
<keyword evidence="2" id="KW-0732">Signal</keyword>
<feature type="compositionally biased region" description="Gly residues" evidence="1">
    <location>
        <begin position="76"/>
        <end position="85"/>
    </location>
</feature>
<proteinExistence type="predicted"/>
<name>A0A4Y8ZRU9_9SPHN</name>
<keyword evidence="4" id="KW-1185">Reference proteome</keyword>
<gene>
    <name evidence="3" type="ORF">E2493_12745</name>
</gene>
<evidence type="ECO:0000256" key="2">
    <source>
        <dbReference type="SAM" id="SignalP"/>
    </source>
</evidence>